<protein>
    <submittedName>
        <fullName evidence="1">Uncharacterized protein</fullName>
    </submittedName>
</protein>
<evidence type="ECO:0000313" key="1">
    <source>
        <dbReference type="EMBL" id="KAG5441595.1"/>
    </source>
</evidence>
<organism evidence="1 2">
    <name type="scientific">Clonorchis sinensis</name>
    <name type="common">Chinese liver fluke</name>
    <dbReference type="NCBI Taxonomy" id="79923"/>
    <lineage>
        <taxon>Eukaryota</taxon>
        <taxon>Metazoa</taxon>
        <taxon>Spiralia</taxon>
        <taxon>Lophotrochozoa</taxon>
        <taxon>Platyhelminthes</taxon>
        <taxon>Trematoda</taxon>
        <taxon>Digenea</taxon>
        <taxon>Opisthorchiida</taxon>
        <taxon>Opisthorchiata</taxon>
        <taxon>Opisthorchiidae</taxon>
        <taxon>Clonorchis</taxon>
    </lineage>
</organism>
<proteinExistence type="predicted"/>
<accession>A0A3R7F0C9</accession>
<name>A0A3R7F0C9_CLOSI</name>
<dbReference type="OrthoDB" id="10509027at2759"/>
<sequence>MQNDRNAHPVKKEQPFQAFKMANTRSYFRNMCHMNGRCTWSRQKKHSKDASTIRQRFDKSLFSTAWTSAGLGCESMSLLREHAGVYGHITRYTEKNIDRTCNRAMTANNLRGEIQGQPLADRQAIILPIWQIFKIVVSANKFGLMSDIVHPASNLERFTIRHSDDFCFGVIGETFTCYECQNCPLPIKEGTKVSEKNCQACQIQFTLTESGKVTRVNAACKKTAEECQPSYNASGTSADVVACCGSSNCNSMPGSGLKILPGRVSLLPSLVLLLYSNSFGNP</sequence>
<dbReference type="AlphaFoldDB" id="A0A3R7F0C9"/>
<gene>
    <name evidence="1" type="ORF">CSKR_113939</name>
</gene>
<dbReference type="Proteomes" id="UP000286415">
    <property type="component" value="Unassembled WGS sequence"/>
</dbReference>
<keyword evidence="2" id="KW-1185">Reference proteome</keyword>
<dbReference type="EMBL" id="NIRI02000077">
    <property type="protein sequence ID" value="KAG5441595.1"/>
    <property type="molecule type" value="Genomic_DNA"/>
</dbReference>
<dbReference type="InParanoid" id="A0A3R7F0C9"/>
<reference evidence="1 2" key="1">
    <citation type="journal article" date="2018" name="Biotechnol. Adv.">
        <title>Improved genomic resources and new bioinformatic workflow for the carcinogenic parasite Clonorchis sinensis: Biotechnological implications.</title>
        <authorList>
            <person name="Wang D."/>
            <person name="Korhonen P.K."/>
            <person name="Gasser R.B."/>
            <person name="Young N.D."/>
        </authorList>
    </citation>
    <scope>NUCLEOTIDE SEQUENCE [LARGE SCALE GENOMIC DNA]</scope>
    <source>
        <strain evidence="1">Cs-k2</strain>
    </source>
</reference>
<comment type="caution">
    <text evidence="1">The sequence shown here is derived from an EMBL/GenBank/DDBJ whole genome shotgun (WGS) entry which is preliminary data.</text>
</comment>
<reference evidence="1 2" key="2">
    <citation type="journal article" date="2021" name="Genomics">
        <title>High-quality reference genome for Clonorchis sinensis.</title>
        <authorList>
            <person name="Young N.D."/>
            <person name="Stroehlein A.J."/>
            <person name="Kinkar L."/>
            <person name="Wang T."/>
            <person name="Sohn W.M."/>
            <person name="Chang B.C.H."/>
            <person name="Kaur P."/>
            <person name="Weisz D."/>
            <person name="Dudchenko O."/>
            <person name="Aiden E.L."/>
            <person name="Korhonen P.K."/>
            <person name="Gasser R.B."/>
        </authorList>
    </citation>
    <scope>NUCLEOTIDE SEQUENCE [LARGE SCALE GENOMIC DNA]</scope>
    <source>
        <strain evidence="1">Cs-k2</strain>
    </source>
</reference>
<evidence type="ECO:0000313" key="2">
    <source>
        <dbReference type="Proteomes" id="UP000286415"/>
    </source>
</evidence>